<dbReference type="GO" id="GO:0005576">
    <property type="term" value="C:extracellular region"/>
    <property type="evidence" value="ECO:0007669"/>
    <property type="project" value="UniProtKB-SubCell"/>
</dbReference>
<evidence type="ECO:0000313" key="8">
    <source>
        <dbReference type="Proteomes" id="UP000515203"/>
    </source>
</evidence>
<feature type="chain" id="PRO_5028508847" description="Beta-defensin" evidence="6">
    <location>
        <begin position="23"/>
        <end position="60"/>
    </location>
</feature>
<keyword evidence="6" id="KW-0929">Antimicrobial</keyword>
<keyword evidence="6" id="KW-0211">Defensin</keyword>
<sequence>MKVPVLLFILFFFLDSLPPVKSSMKDTFVCFVKRGKCRHACHDSEKSLGFCTKLSARCCM</sequence>
<evidence type="ECO:0000313" key="9">
    <source>
        <dbReference type="RefSeq" id="XP_023567651.1"/>
    </source>
</evidence>
<dbReference type="RefSeq" id="XP_023567651.1">
    <property type="nucleotide sequence ID" value="XM_023711883.1"/>
</dbReference>
<dbReference type="InParanoid" id="A0A6P6E5X5"/>
<dbReference type="InterPro" id="IPR025933">
    <property type="entry name" value="Beta_defensin_dom"/>
</dbReference>
<evidence type="ECO:0000256" key="4">
    <source>
        <dbReference type="ARBA" id="ARBA00022729"/>
    </source>
</evidence>
<dbReference type="AlphaFoldDB" id="A0A6P6E5X5"/>
<name>A0A6P6E5X5_OCTDE</name>
<keyword evidence="4 6" id="KW-0732">Signal</keyword>
<keyword evidence="3 6" id="KW-0964">Secreted</keyword>
<keyword evidence="8" id="KW-1185">Reference proteome</keyword>
<feature type="signal peptide" evidence="6">
    <location>
        <begin position="1"/>
        <end position="22"/>
    </location>
</feature>
<feature type="domain" description="Beta-defensin" evidence="7">
    <location>
        <begin position="30"/>
        <end position="59"/>
    </location>
</feature>
<gene>
    <name evidence="9" type="primary">Defb133</name>
</gene>
<evidence type="ECO:0000256" key="2">
    <source>
        <dbReference type="ARBA" id="ARBA00007371"/>
    </source>
</evidence>
<dbReference type="GeneID" id="111815838"/>
<comment type="similarity">
    <text evidence="2 6">Belongs to the beta-defensin family.</text>
</comment>
<dbReference type="CTD" id="403339"/>
<evidence type="ECO:0000259" key="7">
    <source>
        <dbReference type="Pfam" id="PF13841"/>
    </source>
</evidence>
<evidence type="ECO:0000256" key="1">
    <source>
        <dbReference type="ARBA" id="ARBA00004613"/>
    </source>
</evidence>
<protein>
    <recommendedName>
        <fullName evidence="6">Beta-defensin</fullName>
    </recommendedName>
</protein>
<evidence type="ECO:0000256" key="6">
    <source>
        <dbReference type="RuleBase" id="RU231113"/>
    </source>
</evidence>
<dbReference type="GO" id="GO:0045087">
    <property type="term" value="P:innate immune response"/>
    <property type="evidence" value="ECO:0007669"/>
    <property type="project" value="InterPro"/>
</dbReference>
<dbReference type="Proteomes" id="UP000515203">
    <property type="component" value="Unplaced"/>
</dbReference>
<accession>A0A6P6E5X5</accession>
<comment type="subcellular location">
    <subcellularLocation>
        <location evidence="1 6">Secreted</location>
    </subcellularLocation>
</comment>
<evidence type="ECO:0000256" key="3">
    <source>
        <dbReference type="ARBA" id="ARBA00022525"/>
    </source>
</evidence>
<keyword evidence="6" id="KW-0044">Antibiotic</keyword>
<comment type="function">
    <text evidence="6">Has antibacterial activity.</text>
</comment>
<dbReference type="GO" id="GO:0042742">
    <property type="term" value="P:defense response to bacterium"/>
    <property type="evidence" value="ECO:0007669"/>
    <property type="project" value="UniProtKB-UniRule"/>
</dbReference>
<evidence type="ECO:0000256" key="5">
    <source>
        <dbReference type="ARBA" id="ARBA00023157"/>
    </source>
</evidence>
<proteinExistence type="inferred from homology"/>
<reference evidence="9" key="1">
    <citation type="submission" date="2025-08" db="UniProtKB">
        <authorList>
            <consortium name="RefSeq"/>
        </authorList>
    </citation>
    <scope>IDENTIFICATION</scope>
</reference>
<dbReference type="Pfam" id="PF13841">
    <property type="entry name" value="Defensin_beta_2"/>
    <property type="match status" value="1"/>
</dbReference>
<organism evidence="8 9">
    <name type="scientific">Octodon degus</name>
    <name type="common">Degu</name>
    <name type="synonym">Sciurus degus</name>
    <dbReference type="NCBI Taxonomy" id="10160"/>
    <lineage>
        <taxon>Eukaryota</taxon>
        <taxon>Metazoa</taxon>
        <taxon>Chordata</taxon>
        <taxon>Craniata</taxon>
        <taxon>Vertebrata</taxon>
        <taxon>Euteleostomi</taxon>
        <taxon>Mammalia</taxon>
        <taxon>Eutheria</taxon>
        <taxon>Euarchontoglires</taxon>
        <taxon>Glires</taxon>
        <taxon>Rodentia</taxon>
        <taxon>Hystricomorpha</taxon>
        <taxon>Octodontidae</taxon>
        <taxon>Octodon</taxon>
    </lineage>
</organism>
<dbReference type="OrthoDB" id="9535533at2759"/>
<keyword evidence="5" id="KW-1015">Disulfide bond</keyword>